<accession>A2E4X2</accession>
<keyword evidence="3 6" id="KW-0378">Hydrolase</keyword>
<feature type="domain" description="Calpain catalytic" evidence="8">
    <location>
        <begin position="35"/>
        <end position="314"/>
    </location>
</feature>
<name>A2E4X2_TRIV3</name>
<dbReference type="PANTHER" id="PTHR10183:SF379">
    <property type="entry name" value="CALPAIN-5"/>
    <property type="match status" value="1"/>
</dbReference>
<dbReference type="PROSITE" id="PS50203">
    <property type="entry name" value="CALPAIN_CAT"/>
    <property type="match status" value="1"/>
</dbReference>
<keyword evidence="4 6" id="KW-0788">Thiol protease</keyword>
<sequence length="1454" mass="167517">MQSSHAKLFALSKNADATLAEYNKIINDCHKEKKKYEDPSFYPKQQINPKDARILKDAEWKRIEEVYGTNIFDDINEYGICQGELSDCYLLSTLIQMTNKPANVRALFQDPIDINTGCVCVKFQIFEKPAYVIIDTLIPFTQSKDDQPGQPIFSYPRTENDSYWFALIEKAYVKMLGSCRAVKGCAAITSCYHILGYSPTSIKLQDLKETPSEQIQKLLDINGDVYASIDKNEEAVKLGLIEDHTYAVVGLNQVGGYKLIHLRNPWGRMDDWNGNFSAMSDKWAIGFKRQVGYKEGGHFWISDGDFNSYFASISAGKPLLKGWYQQSAEIDIEPGDNDGRTLFGNGPFVGNLKQFVVTFSEPCKVEVLFEEICETHHSHAVFMEQNESTKVSQAGKDYFVIKSSDETISDIWDVKDVSQPYTLVMAREHTQDKPAHYYVRMRAPCKFTIEPLPDPDYEHMHKAELSVTLSPGEMDGRYPGKGKNVSASQQWKIDLKKPTKLYMRVRKEKYGKEDKKGDGEKKVGPKVAVFLGHAMKDGKVSRKLRDYFLVTKRIHGLAPLEEWCWKVTDLRRPLVFGVSRDVMNKDLKIDIEIFCQDQEINLQKVTEFEDLPNDFVQKIDGILKSDWTDDRSPYGTIEGLSCLQQFKLTVNDMKRMYFVFRHDGETKHRIALQKTFHPIDHFGVGEDEYFETNMKYERFYFDPTPGVWHLCVHREKDKRKDTKWSLEIHCETEFSIEKVPLPDYENLYLNNLKITLDSKRSIGGADGISPFKSDLTPLTQWRVLSPVAQRIYVILKNKKGPNLQIAAFMQDNNGQKAKCAYEGVKDCFYKLKANSRSELFVFDVPKMELPWSLCVTRLTKHQSSTKISLSLYTEYPISITQIDDHIDDYDSSSSSSSSSSDKMHKKQRRDSSSSTSTVKEENDFVEGYHESEDYPLDDYKKDRVFIEQTRNEVNKEKPPKKEDDEEEKTMVEYLDELYEKRQDQEAMWSRVKPLDKQKKELSQISTVGDECEVDSHNVFTAPQFIVTCSSPGTMFIDVTKSNDSPVTCFVTPTVSTHRVFFARYSKLFEGNGQMRIDIDDNTNPFAIGFFTEEGKEVNVKFSVKLDNYFDTESQQEQTSKRSDYQKYFGDKEKIKVSRDDIKPEARIYGKLDMKQSDEIETVPSKKFEGKLTKKDSSHNCFGSGNGLTLLKQVQLHFKKATECAISLSKENKEKHMIALQKKKGRIAHFVTNLDDAFFETTSKKDSFGYRFSRGDWTLCVFAPELSTESKYNLEISSYEDFGLENLDRLKEDELEKSEIEAKIDTFGNIFKNKLTTLQQWHITSPSKQTAKIVLKRKSGPPCSIIFFIQDFGGRKIIASLKGIPEKKFTLVDNAEKEEFDYDFSKEGTVTCLFTRLPAKNLENDKDNDEESKVEVEIYTKDKLLINEFVGDEYTDEMKFRDQKFIDDFKNQQPK</sequence>
<dbReference type="SMART" id="SM00230">
    <property type="entry name" value="CysPc"/>
    <property type="match status" value="1"/>
</dbReference>
<dbReference type="PRINTS" id="PR00704">
    <property type="entry name" value="CALPAIN"/>
</dbReference>
<feature type="active site" evidence="5 6">
    <location>
        <position position="244"/>
    </location>
</feature>
<dbReference type="Proteomes" id="UP000001542">
    <property type="component" value="Unassembled WGS sequence"/>
</dbReference>
<dbReference type="Pfam" id="PF00648">
    <property type="entry name" value="Peptidase_C2"/>
    <property type="match status" value="1"/>
</dbReference>
<dbReference type="Gene3D" id="3.90.70.10">
    <property type="entry name" value="Cysteine proteinases"/>
    <property type="match status" value="1"/>
</dbReference>
<dbReference type="STRING" id="5722.A2E4X2"/>
<gene>
    <name evidence="9" type="ORF">TVAG_161170</name>
</gene>
<dbReference type="KEGG" id="tva:4770273"/>
<protein>
    <submittedName>
        <fullName evidence="9">Clan CA, family C2, calpain-like cysteine peptidase</fullName>
    </submittedName>
</protein>
<dbReference type="eggNOG" id="KOG0045">
    <property type="taxonomic scope" value="Eukaryota"/>
</dbReference>
<dbReference type="InterPro" id="IPR001300">
    <property type="entry name" value="Peptidase_C2_calpain_cat"/>
</dbReference>
<evidence type="ECO:0000256" key="4">
    <source>
        <dbReference type="ARBA" id="ARBA00022807"/>
    </source>
</evidence>
<dbReference type="EMBL" id="DS113304">
    <property type="protein sequence ID" value="EAY12311.1"/>
    <property type="molecule type" value="Genomic_DNA"/>
</dbReference>
<evidence type="ECO:0000313" key="10">
    <source>
        <dbReference type="Proteomes" id="UP000001542"/>
    </source>
</evidence>
<dbReference type="InParanoid" id="A2E4X2"/>
<reference evidence="9" key="1">
    <citation type="submission" date="2006-10" db="EMBL/GenBank/DDBJ databases">
        <authorList>
            <person name="Amadeo P."/>
            <person name="Zhao Q."/>
            <person name="Wortman J."/>
            <person name="Fraser-Liggett C."/>
            <person name="Carlton J."/>
        </authorList>
    </citation>
    <scope>NUCLEOTIDE SEQUENCE</scope>
    <source>
        <strain evidence="9">G3</strain>
    </source>
</reference>
<proteinExistence type="inferred from homology"/>
<evidence type="ECO:0000256" key="2">
    <source>
        <dbReference type="ARBA" id="ARBA00022670"/>
    </source>
</evidence>
<dbReference type="SMR" id="A2E4X2"/>
<comment type="similarity">
    <text evidence="1">Belongs to the peptidase C2 family.</text>
</comment>
<dbReference type="VEuPathDB" id="TrichDB:TVAG_161170"/>
<dbReference type="SUPFAM" id="SSF54001">
    <property type="entry name" value="Cysteine proteinases"/>
    <property type="match status" value="1"/>
</dbReference>
<evidence type="ECO:0000313" key="9">
    <source>
        <dbReference type="EMBL" id="EAY12311.1"/>
    </source>
</evidence>
<feature type="compositionally biased region" description="Basic and acidic residues" evidence="7">
    <location>
        <begin position="918"/>
        <end position="935"/>
    </location>
</feature>
<evidence type="ECO:0000256" key="3">
    <source>
        <dbReference type="ARBA" id="ARBA00022801"/>
    </source>
</evidence>
<dbReference type="OrthoDB" id="424753at2759"/>
<feature type="compositionally biased region" description="Low complexity" evidence="7">
    <location>
        <begin position="891"/>
        <end position="900"/>
    </location>
</feature>
<reference evidence="9" key="2">
    <citation type="journal article" date="2007" name="Science">
        <title>Draft genome sequence of the sexually transmitted pathogen Trichomonas vaginalis.</title>
        <authorList>
            <person name="Carlton J.M."/>
            <person name="Hirt R.P."/>
            <person name="Silva J.C."/>
            <person name="Delcher A.L."/>
            <person name="Schatz M."/>
            <person name="Zhao Q."/>
            <person name="Wortman J.R."/>
            <person name="Bidwell S.L."/>
            <person name="Alsmark U.C.M."/>
            <person name="Besteiro S."/>
            <person name="Sicheritz-Ponten T."/>
            <person name="Noel C.J."/>
            <person name="Dacks J.B."/>
            <person name="Foster P.G."/>
            <person name="Simillion C."/>
            <person name="Van de Peer Y."/>
            <person name="Miranda-Saavedra D."/>
            <person name="Barton G.J."/>
            <person name="Westrop G.D."/>
            <person name="Mueller S."/>
            <person name="Dessi D."/>
            <person name="Fiori P.L."/>
            <person name="Ren Q."/>
            <person name="Paulsen I."/>
            <person name="Zhang H."/>
            <person name="Bastida-Corcuera F.D."/>
            <person name="Simoes-Barbosa A."/>
            <person name="Brown M.T."/>
            <person name="Hayes R.D."/>
            <person name="Mukherjee M."/>
            <person name="Okumura C.Y."/>
            <person name="Schneider R."/>
            <person name="Smith A.J."/>
            <person name="Vanacova S."/>
            <person name="Villalvazo M."/>
            <person name="Haas B.J."/>
            <person name="Pertea M."/>
            <person name="Feldblyum T.V."/>
            <person name="Utterback T.R."/>
            <person name="Shu C.L."/>
            <person name="Osoegawa K."/>
            <person name="de Jong P.J."/>
            <person name="Hrdy I."/>
            <person name="Horvathova L."/>
            <person name="Zubacova Z."/>
            <person name="Dolezal P."/>
            <person name="Malik S.B."/>
            <person name="Logsdon J.M. Jr."/>
            <person name="Henze K."/>
            <person name="Gupta A."/>
            <person name="Wang C.C."/>
            <person name="Dunne R.L."/>
            <person name="Upcroft J.A."/>
            <person name="Upcroft P."/>
            <person name="White O."/>
            <person name="Salzberg S.L."/>
            <person name="Tang P."/>
            <person name="Chiu C.-H."/>
            <person name="Lee Y.-S."/>
            <person name="Embley T.M."/>
            <person name="Coombs G.H."/>
            <person name="Mottram J.C."/>
            <person name="Tachezy J."/>
            <person name="Fraser-Liggett C.M."/>
            <person name="Johnson P.J."/>
        </authorList>
    </citation>
    <scope>NUCLEOTIDE SEQUENCE [LARGE SCALE GENOMIC DNA]</scope>
    <source>
        <strain evidence="9">G3</strain>
    </source>
</reference>
<evidence type="ECO:0000256" key="7">
    <source>
        <dbReference type="SAM" id="MobiDB-lite"/>
    </source>
</evidence>
<dbReference type="RefSeq" id="XP_001324534.1">
    <property type="nucleotide sequence ID" value="XM_001324499.1"/>
</dbReference>
<evidence type="ECO:0000256" key="1">
    <source>
        <dbReference type="ARBA" id="ARBA00007623"/>
    </source>
</evidence>
<dbReference type="PANTHER" id="PTHR10183">
    <property type="entry name" value="CALPAIN"/>
    <property type="match status" value="1"/>
</dbReference>
<dbReference type="InterPro" id="IPR022684">
    <property type="entry name" value="Calpain_cysteine_protease"/>
</dbReference>
<keyword evidence="2 6" id="KW-0645">Protease</keyword>
<dbReference type="InterPro" id="IPR038765">
    <property type="entry name" value="Papain-like_cys_pep_sf"/>
</dbReference>
<evidence type="ECO:0000256" key="6">
    <source>
        <dbReference type="PROSITE-ProRule" id="PRU00239"/>
    </source>
</evidence>
<dbReference type="VEuPathDB" id="TrichDB:TVAGG3_0228420"/>
<dbReference type="GO" id="GO:0004198">
    <property type="term" value="F:calcium-dependent cysteine-type endopeptidase activity"/>
    <property type="evidence" value="ECO:0007669"/>
    <property type="project" value="InterPro"/>
</dbReference>
<feature type="active site" evidence="5 6">
    <location>
        <position position="264"/>
    </location>
</feature>
<dbReference type="GO" id="GO:0006508">
    <property type="term" value="P:proteolysis"/>
    <property type="evidence" value="ECO:0007669"/>
    <property type="project" value="UniProtKB-KW"/>
</dbReference>
<evidence type="ECO:0000256" key="5">
    <source>
        <dbReference type="PIRSR" id="PIRSR622684-1"/>
    </source>
</evidence>
<evidence type="ECO:0000259" key="8">
    <source>
        <dbReference type="PROSITE" id="PS50203"/>
    </source>
</evidence>
<keyword evidence="10" id="KW-1185">Reference proteome</keyword>
<feature type="active site" evidence="5 6">
    <location>
        <position position="88"/>
    </location>
</feature>
<feature type="region of interest" description="Disordered" evidence="7">
    <location>
        <begin position="886"/>
        <end position="935"/>
    </location>
</feature>
<organism evidence="9 10">
    <name type="scientific">Trichomonas vaginalis (strain ATCC PRA-98 / G3)</name>
    <dbReference type="NCBI Taxonomy" id="412133"/>
    <lineage>
        <taxon>Eukaryota</taxon>
        <taxon>Metamonada</taxon>
        <taxon>Parabasalia</taxon>
        <taxon>Trichomonadida</taxon>
        <taxon>Trichomonadidae</taxon>
        <taxon>Trichomonas</taxon>
    </lineage>
</organism>